<reference evidence="6" key="1">
    <citation type="journal article" date="2020" name="mSystems">
        <title>Genome- and Community-Level Interaction Insights into Carbon Utilization and Element Cycling Functions of Hydrothermarchaeota in Hydrothermal Sediment.</title>
        <authorList>
            <person name="Zhou Z."/>
            <person name="Liu Y."/>
            <person name="Xu W."/>
            <person name="Pan J."/>
            <person name="Luo Z.H."/>
            <person name="Li M."/>
        </authorList>
    </citation>
    <scope>NUCLEOTIDE SEQUENCE</scope>
    <source>
        <strain evidence="6">SpSt-997</strain>
    </source>
</reference>
<dbReference type="Pfam" id="PF13458">
    <property type="entry name" value="Peripla_BP_6"/>
    <property type="match status" value="1"/>
</dbReference>
<keyword evidence="3" id="KW-0813">Transport</keyword>
<comment type="similarity">
    <text evidence="1">Belongs to the leucine-binding protein family.</text>
</comment>
<feature type="region of interest" description="Disordered" evidence="4">
    <location>
        <begin position="1"/>
        <end position="28"/>
    </location>
</feature>
<dbReference type="InterPro" id="IPR028082">
    <property type="entry name" value="Peripla_BP_I"/>
</dbReference>
<dbReference type="PANTHER" id="PTHR30483">
    <property type="entry name" value="LEUCINE-SPECIFIC-BINDING PROTEIN"/>
    <property type="match status" value="1"/>
</dbReference>
<evidence type="ECO:0000256" key="1">
    <source>
        <dbReference type="ARBA" id="ARBA00010062"/>
    </source>
</evidence>
<keyword evidence="3" id="KW-0029">Amino-acid transport</keyword>
<dbReference type="InterPro" id="IPR051010">
    <property type="entry name" value="BCAA_transport"/>
</dbReference>
<organism evidence="6">
    <name type="scientific">Acidicaldus sp</name>
    <dbReference type="NCBI Taxonomy" id="1872105"/>
    <lineage>
        <taxon>Bacteria</taxon>
        <taxon>Pseudomonadati</taxon>
        <taxon>Pseudomonadota</taxon>
        <taxon>Alphaproteobacteria</taxon>
        <taxon>Acetobacterales</taxon>
        <taxon>Acetobacteraceae</taxon>
        <taxon>Acidicaldus</taxon>
    </lineage>
</organism>
<evidence type="ECO:0000256" key="2">
    <source>
        <dbReference type="ARBA" id="ARBA00022729"/>
    </source>
</evidence>
<dbReference type="AlphaFoldDB" id="A0A8J4HDX4"/>
<dbReference type="InterPro" id="IPR028081">
    <property type="entry name" value="Leu-bd"/>
</dbReference>
<sequence>MIGLCRRLGPGPGRSGMGQARGEASMPRRSAHMRGRSWLAVKFLAAPLFAGLLFAATHAGAAEVVQIAYIDPLSGPFASTGQLGEEHFRFAIDRVNAVEAAGPGRRFELVAMDNEVNPEKSLTLLRKAIDGGIHYITQGNGSSVAFALSDAVAKNNRRDPTHAVVYLNYAAVDPGLTNGKCNWWHFRFDADSDMKMKALASYLVGRADIHKVYIFNPDYSFGQSVEKAAIAMIGNQRPDLTIVGVERVPLGKVTDFTPYIAKMRAAGADAVVTGNWGADLTLLVKAAADTGFNATFFTYYLGARETVQAVGMAGKGDAQISEWHENVDAPAIDEMAAAFNAKYHENFYYWRVVDMIDTLAAAMKEAGSADPLKVSRVLSGMKFSTPLGAEEIRADNHQLLQPMYISVLAPDMPHMFPGVPLGFKTIKRFDAEATRLPTTCSLKAPD</sequence>
<evidence type="ECO:0000259" key="5">
    <source>
        <dbReference type="Pfam" id="PF13458"/>
    </source>
</evidence>
<dbReference type="PANTHER" id="PTHR30483:SF6">
    <property type="entry name" value="PERIPLASMIC BINDING PROTEIN OF ABC TRANSPORTER FOR NATURAL AMINO ACIDS"/>
    <property type="match status" value="1"/>
</dbReference>
<dbReference type="EMBL" id="DTQM01000265">
    <property type="protein sequence ID" value="HGC44314.1"/>
    <property type="molecule type" value="Genomic_DNA"/>
</dbReference>
<name>A0A8J4HDX4_9PROT</name>
<evidence type="ECO:0000313" key="6">
    <source>
        <dbReference type="EMBL" id="HGC44314.1"/>
    </source>
</evidence>
<evidence type="ECO:0000256" key="3">
    <source>
        <dbReference type="ARBA" id="ARBA00022970"/>
    </source>
</evidence>
<protein>
    <submittedName>
        <fullName evidence="6">Branched-chain amino acid ABC transporter substrate-binding protein</fullName>
    </submittedName>
</protein>
<dbReference type="CDD" id="cd06329">
    <property type="entry name" value="PBP1_SBP-like"/>
    <property type="match status" value="1"/>
</dbReference>
<keyword evidence="2" id="KW-0732">Signal</keyword>
<comment type="caution">
    <text evidence="6">The sequence shown here is derived from an EMBL/GenBank/DDBJ whole genome shotgun (WGS) entry which is preliminary data.</text>
</comment>
<dbReference type="Gene3D" id="3.40.50.2300">
    <property type="match status" value="2"/>
</dbReference>
<accession>A0A8J4HDX4</accession>
<evidence type="ECO:0000256" key="4">
    <source>
        <dbReference type="SAM" id="MobiDB-lite"/>
    </source>
</evidence>
<gene>
    <name evidence="6" type="ORF">ENY07_14000</name>
</gene>
<feature type="domain" description="Leucine-binding protein" evidence="5">
    <location>
        <begin position="65"/>
        <end position="406"/>
    </location>
</feature>
<dbReference type="SUPFAM" id="SSF53822">
    <property type="entry name" value="Periplasmic binding protein-like I"/>
    <property type="match status" value="1"/>
</dbReference>
<proteinExistence type="inferred from homology"/>
<dbReference type="GO" id="GO:0006865">
    <property type="term" value="P:amino acid transport"/>
    <property type="evidence" value="ECO:0007669"/>
    <property type="project" value="UniProtKB-KW"/>
</dbReference>